<sequence length="108" mass="11516">MADGGRLMLSISERGGSDPAPEVSAPATPVTGAALRAVPLADDIHATQAVAFLAEGPLGSRRVLLCGYLNRGLLTIDVHTVHPADAVLPNVMYRAHFYRREGPHRHDL</sequence>
<keyword evidence="3" id="KW-1185">Reference proteome</keyword>
<organism evidence="2 3">
    <name type="scientific">Streptomyces colonosanans</name>
    <dbReference type="NCBI Taxonomy" id="1428652"/>
    <lineage>
        <taxon>Bacteria</taxon>
        <taxon>Bacillati</taxon>
        <taxon>Actinomycetota</taxon>
        <taxon>Actinomycetes</taxon>
        <taxon>Kitasatosporales</taxon>
        <taxon>Streptomycetaceae</taxon>
        <taxon>Streptomyces</taxon>
    </lineage>
</organism>
<dbReference type="OrthoDB" id="4204191at2"/>
<protein>
    <submittedName>
        <fullName evidence="2">Uncharacterized protein</fullName>
    </submittedName>
</protein>
<evidence type="ECO:0000313" key="3">
    <source>
        <dbReference type="Proteomes" id="UP000179935"/>
    </source>
</evidence>
<proteinExistence type="predicted"/>
<dbReference type="RefSeq" id="WP_071365258.1">
    <property type="nucleotide sequence ID" value="NZ_MLYP01000015.1"/>
</dbReference>
<dbReference type="EMBL" id="MLYP01000015">
    <property type="protein sequence ID" value="OIJ97719.1"/>
    <property type="molecule type" value="Genomic_DNA"/>
</dbReference>
<comment type="caution">
    <text evidence="2">The sequence shown here is derived from an EMBL/GenBank/DDBJ whole genome shotgun (WGS) entry which is preliminary data.</text>
</comment>
<dbReference type="AlphaFoldDB" id="A0A1S2PV70"/>
<evidence type="ECO:0000256" key="1">
    <source>
        <dbReference type="SAM" id="MobiDB-lite"/>
    </source>
</evidence>
<gene>
    <name evidence="2" type="ORF">BIV24_06815</name>
</gene>
<name>A0A1S2PV70_9ACTN</name>
<reference evidence="2 3" key="1">
    <citation type="submission" date="2016-10" db="EMBL/GenBank/DDBJ databases">
        <title>Genome sequence of Streptomyces sp. MUSC 93.</title>
        <authorList>
            <person name="Lee L.-H."/>
            <person name="Ser H.-L."/>
            <person name="Law J.W.-F."/>
        </authorList>
    </citation>
    <scope>NUCLEOTIDE SEQUENCE [LARGE SCALE GENOMIC DNA]</scope>
    <source>
        <strain evidence="2 3">MUSC 93</strain>
    </source>
</reference>
<evidence type="ECO:0000313" key="2">
    <source>
        <dbReference type="EMBL" id="OIJ97719.1"/>
    </source>
</evidence>
<feature type="region of interest" description="Disordered" evidence="1">
    <location>
        <begin position="1"/>
        <end position="28"/>
    </location>
</feature>
<dbReference type="STRING" id="1428652.BIV24_06815"/>
<accession>A0A1S2PV70</accession>
<dbReference type="Proteomes" id="UP000179935">
    <property type="component" value="Unassembled WGS sequence"/>
</dbReference>